<organism evidence="2 3">
    <name type="scientific">Pipistrellus nathusii</name>
    <name type="common">Nathusius' pipistrelle</name>
    <dbReference type="NCBI Taxonomy" id="59473"/>
    <lineage>
        <taxon>Eukaryota</taxon>
        <taxon>Metazoa</taxon>
        <taxon>Chordata</taxon>
        <taxon>Craniata</taxon>
        <taxon>Vertebrata</taxon>
        <taxon>Euteleostomi</taxon>
        <taxon>Mammalia</taxon>
        <taxon>Eutheria</taxon>
        <taxon>Laurasiatheria</taxon>
        <taxon>Chiroptera</taxon>
        <taxon>Yangochiroptera</taxon>
        <taxon>Vespertilionidae</taxon>
        <taxon>Pipistrellus</taxon>
    </lineage>
</organism>
<protein>
    <submittedName>
        <fullName evidence="2">Uncharacterized protein</fullName>
    </submittedName>
</protein>
<reference evidence="2" key="1">
    <citation type="submission" date="2023-12" db="EMBL/GenBank/DDBJ databases">
        <authorList>
            <person name="Brown T."/>
        </authorList>
    </citation>
    <scope>NUCLEOTIDE SEQUENCE</scope>
</reference>
<dbReference type="EMBL" id="OY882878">
    <property type="protein sequence ID" value="CAK6442492.1"/>
    <property type="molecule type" value="Genomic_DNA"/>
</dbReference>
<feature type="compositionally biased region" description="Pro residues" evidence="1">
    <location>
        <begin position="61"/>
        <end position="72"/>
    </location>
</feature>
<accession>A0ABP0A1T9</accession>
<feature type="region of interest" description="Disordered" evidence="1">
    <location>
        <begin position="1"/>
        <end position="88"/>
    </location>
</feature>
<proteinExistence type="predicted"/>
<evidence type="ECO:0000256" key="1">
    <source>
        <dbReference type="SAM" id="MobiDB-lite"/>
    </source>
</evidence>
<evidence type="ECO:0000313" key="2">
    <source>
        <dbReference type="EMBL" id="CAK6442492.1"/>
    </source>
</evidence>
<feature type="compositionally biased region" description="Pro residues" evidence="1">
    <location>
        <begin position="28"/>
        <end position="44"/>
    </location>
</feature>
<feature type="compositionally biased region" description="Low complexity" evidence="1">
    <location>
        <begin position="45"/>
        <end position="60"/>
    </location>
</feature>
<gene>
    <name evidence="2" type="ORF">MPIPNATIZW_LOCUS10798</name>
</gene>
<name>A0ABP0A1T9_PIPNA</name>
<evidence type="ECO:0000313" key="3">
    <source>
        <dbReference type="Proteomes" id="UP001314169"/>
    </source>
</evidence>
<keyword evidence="3" id="KW-1185">Reference proteome</keyword>
<sequence length="88" mass="9302">MWPRPRPAHPRGPGRPQPSRRGGAHTAPVPPVHPPQCLAPPPSLLTPSPLGFPRTGRSRGPPTPPGRPPEPFRAPLSMRSRSGARPGG</sequence>
<dbReference type="Proteomes" id="UP001314169">
    <property type="component" value="Chromosome 21"/>
</dbReference>